<feature type="site" description="Transition state stabilizer" evidence="5">
    <location>
        <position position="53"/>
    </location>
</feature>
<gene>
    <name evidence="8" type="ORF">CPM_1611</name>
</gene>
<dbReference type="InterPro" id="IPR049435">
    <property type="entry name" value="Cas_Cas6_C"/>
</dbReference>
<dbReference type="EMBL" id="LT719092">
    <property type="protein sequence ID" value="SJK85398.1"/>
    <property type="molecule type" value="Genomic_DNA"/>
</dbReference>
<dbReference type="OrthoDB" id="43942at2157"/>
<dbReference type="RefSeq" id="WP_077076567.1">
    <property type="nucleotide sequence ID" value="NZ_LT719092.1"/>
</dbReference>
<dbReference type="KEGG" id="cdiv:CPM_1611"/>
<dbReference type="NCBIfam" id="TIGR01877">
    <property type="entry name" value="cas_cas6"/>
    <property type="match status" value="1"/>
</dbReference>
<evidence type="ECO:0000313" key="9">
    <source>
        <dbReference type="Proteomes" id="UP000187822"/>
    </source>
</evidence>
<reference evidence="9" key="1">
    <citation type="submission" date="2016-06" db="EMBL/GenBank/DDBJ databases">
        <authorList>
            <person name="Toshchakov V.S."/>
        </authorList>
    </citation>
    <scope>NUCLEOTIDE SEQUENCE [LARGE SCALE GENOMIC DNA]</scope>
    <source>
        <strain>PM4 (JCM 30641</strain>
        <strain evidence="9">\VKM B-2940)</strain>
    </source>
</reference>
<comment type="function">
    <text evidence="4">CRISPR (clustered regularly interspaced short palindromic repeat), is an adaptive immune system that provides protection against mobile genetic elements (viruses, transposable elements and conjugative plasmids). CRISPR clusters contain sequences complementary to antecedent mobile elements and target invading nucleic acids. CRISPR clusters are transcribed and processed into CRISPR RNA (crRNA).</text>
</comment>
<dbReference type="Gene3D" id="3.30.70.1900">
    <property type="match status" value="1"/>
</dbReference>
<sequence>MRAGIEFTSESPIILPISYNHLIQAFIYQNIANYEIRQELHDTGYQVGKRRLKFFTFSKLNGRFELDKNLKQIKFYPPVMLKLSFYSDSKYDILSDIISNILKNNNLYIGENKVIVKTIAPENYNFTKNEYLIKMISPILLYRTEKKDSKYIRNYISPWDPEFKDLIHQNLKTKVNASGKEYSISDFTIIPMNPPNPGDGKIIGYKQFKVKAYFGTFRIKGDKQLLKLLYETGIGSGNSEGFGCFDVIG</sequence>
<dbReference type="Proteomes" id="UP000187822">
    <property type="component" value="Chromosome I"/>
</dbReference>
<dbReference type="InterPro" id="IPR010156">
    <property type="entry name" value="CRISPR-assoc_prot_Cas6"/>
</dbReference>
<evidence type="ECO:0000256" key="5">
    <source>
        <dbReference type="PIRSR" id="PIRSR005054-1"/>
    </source>
</evidence>
<proteinExistence type="inferred from homology"/>
<comment type="similarity">
    <text evidence="1 4">Belongs to the CRISPR-associated protein Cas6/Cse3/CasE family.</text>
</comment>
<evidence type="ECO:0000256" key="4">
    <source>
        <dbReference type="PIRNR" id="PIRNR005054"/>
    </source>
</evidence>
<evidence type="ECO:0000313" key="8">
    <source>
        <dbReference type="EMBL" id="SJK85398.1"/>
    </source>
</evidence>
<evidence type="ECO:0000256" key="2">
    <source>
        <dbReference type="ARBA" id="ARBA00022884"/>
    </source>
</evidence>
<name>A0A1R4A8V6_9ARCH</name>
<dbReference type="PANTHER" id="PTHR36984:SF1">
    <property type="entry name" value="CRISPR-ASSOCIATED ENDORIBONUCLEASE CAS6 1"/>
    <property type="match status" value="1"/>
</dbReference>
<evidence type="ECO:0000259" key="7">
    <source>
        <dbReference type="Pfam" id="PF01881"/>
    </source>
</evidence>
<dbReference type="GeneID" id="30928193"/>
<keyword evidence="9" id="KW-1185">Reference proteome</keyword>
<accession>A0A1R4A8V6</accession>
<organism evidence="8 9">
    <name type="scientific">Cuniculiplasma divulgatum</name>
    <dbReference type="NCBI Taxonomy" id="1673428"/>
    <lineage>
        <taxon>Archaea</taxon>
        <taxon>Methanobacteriati</taxon>
        <taxon>Thermoplasmatota</taxon>
        <taxon>Thermoplasmata</taxon>
        <taxon>Thermoplasmatales</taxon>
        <taxon>Cuniculiplasmataceae</taxon>
        <taxon>Cuniculiplasma</taxon>
    </lineage>
</organism>
<dbReference type="InterPro" id="IPR045747">
    <property type="entry name" value="CRISPR-assoc_prot_Cas6_N_sf"/>
</dbReference>
<dbReference type="PANTHER" id="PTHR36984">
    <property type="entry name" value="CRISPR-ASSOCIATED ENDORIBONUCLEASE CAS6 1"/>
    <property type="match status" value="1"/>
</dbReference>
<dbReference type="GO" id="GO:0003723">
    <property type="term" value="F:RNA binding"/>
    <property type="evidence" value="ECO:0007669"/>
    <property type="project" value="UniProtKB-KW"/>
</dbReference>
<feature type="active site" description="Proton acceptor" evidence="6">
    <location>
        <position position="28"/>
    </location>
</feature>
<dbReference type="Pfam" id="PF21350">
    <property type="entry name" value="Cas6_I-A"/>
    <property type="match status" value="1"/>
</dbReference>
<evidence type="ECO:0000256" key="3">
    <source>
        <dbReference type="ARBA" id="ARBA00023118"/>
    </source>
</evidence>
<dbReference type="GO" id="GO:0016788">
    <property type="term" value="F:hydrolase activity, acting on ester bonds"/>
    <property type="evidence" value="ECO:0007669"/>
    <property type="project" value="InterPro"/>
</dbReference>
<dbReference type="GO" id="GO:0051607">
    <property type="term" value="P:defense response to virus"/>
    <property type="evidence" value="ECO:0007669"/>
    <property type="project" value="UniProtKB-KW"/>
</dbReference>
<evidence type="ECO:0000256" key="6">
    <source>
        <dbReference type="PIRSR" id="PIRSR005054-50"/>
    </source>
</evidence>
<feature type="active site" description="Proton donor" evidence="6">
    <location>
        <position position="41"/>
    </location>
</feature>
<dbReference type="PIRSF" id="PIRSF005054">
    <property type="entry name" value="PF1131"/>
    <property type="match status" value="1"/>
</dbReference>
<dbReference type="STRING" id="1673428.CPM_1611"/>
<protein>
    <recommendedName>
        <fullName evidence="4">CRISPR-associated endoribonuclease</fullName>
    </recommendedName>
</protein>
<dbReference type="AlphaFoldDB" id="A0A1R4A8V6"/>
<keyword evidence="3" id="KW-0051">Antiviral defense</keyword>
<feature type="domain" description="CRISPR associated protein Cas6 C-terminal" evidence="7">
    <location>
        <begin position="124"/>
        <end position="247"/>
    </location>
</feature>
<dbReference type="Gene3D" id="3.30.70.1890">
    <property type="match status" value="1"/>
</dbReference>
<dbReference type="CDD" id="cd21140">
    <property type="entry name" value="Cas6_I-like"/>
    <property type="match status" value="1"/>
</dbReference>
<dbReference type="Pfam" id="PF01881">
    <property type="entry name" value="Cas_Cas6_C"/>
    <property type="match status" value="1"/>
</dbReference>
<evidence type="ECO:0000256" key="1">
    <source>
        <dbReference type="ARBA" id="ARBA00005937"/>
    </source>
</evidence>
<keyword evidence="2" id="KW-0694">RNA-binding</keyword>